<accession>A0A022PXC2</accession>
<dbReference type="Gene3D" id="3.40.50.1580">
    <property type="entry name" value="Nucleoside phosphorylase domain"/>
    <property type="match status" value="1"/>
</dbReference>
<dbReference type="OMA" id="HYWAHTA"/>
<organism evidence="3 4">
    <name type="scientific">Erythranthe guttata</name>
    <name type="common">Yellow monkey flower</name>
    <name type="synonym">Mimulus guttatus</name>
    <dbReference type="NCBI Taxonomy" id="4155"/>
    <lineage>
        <taxon>Eukaryota</taxon>
        <taxon>Viridiplantae</taxon>
        <taxon>Streptophyta</taxon>
        <taxon>Embryophyta</taxon>
        <taxon>Tracheophyta</taxon>
        <taxon>Spermatophyta</taxon>
        <taxon>Magnoliopsida</taxon>
        <taxon>eudicotyledons</taxon>
        <taxon>Gunneridae</taxon>
        <taxon>Pentapetalae</taxon>
        <taxon>asterids</taxon>
        <taxon>lamiids</taxon>
        <taxon>Lamiales</taxon>
        <taxon>Phrymaceae</taxon>
        <taxon>Erythranthe</taxon>
    </lineage>
</organism>
<feature type="chain" id="PRO_5001503782" description="Nucleoside phosphorylase domain-containing protein" evidence="1">
    <location>
        <begin position="29"/>
        <end position="354"/>
    </location>
</feature>
<dbReference type="PhylomeDB" id="A0A022PXC2"/>
<dbReference type="PANTHER" id="PTHR21234">
    <property type="entry name" value="PURINE NUCLEOSIDE PHOSPHORYLASE"/>
    <property type="match status" value="1"/>
</dbReference>
<evidence type="ECO:0000256" key="1">
    <source>
        <dbReference type="SAM" id="SignalP"/>
    </source>
</evidence>
<proteinExistence type="predicted"/>
<dbReference type="InterPro" id="IPR000845">
    <property type="entry name" value="Nucleoside_phosphorylase_d"/>
</dbReference>
<dbReference type="KEGG" id="egt:105977166"/>
<feature type="domain" description="Nucleoside phosphorylase" evidence="2">
    <location>
        <begin position="56"/>
        <end position="342"/>
    </location>
</feature>
<dbReference type="Proteomes" id="UP000030748">
    <property type="component" value="Unassembled WGS sequence"/>
</dbReference>
<evidence type="ECO:0000313" key="3">
    <source>
        <dbReference type="EMBL" id="EYU20446.1"/>
    </source>
</evidence>
<dbReference type="GO" id="GO:0003824">
    <property type="term" value="F:catalytic activity"/>
    <property type="evidence" value="ECO:0007669"/>
    <property type="project" value="InterPro"/>
</dbReference>
<dbReference type="SUPFAM" id="SSF53167">
    <property type="entry name" value="Purine and uridine phosphorylases"/>
    <property type="match status" value="1"/>
</dbReference>
<feature type="signal peptide" evidence="1">
    <location>
        <begin position="1"/>
        <end position="28"/>
    </location>
</feature>
<keyword evidence="4" id="KW-1185">Reference proteome</keyword>
<sequence length="354" mass="39457">MMEIRRVLYFVVILSLIMTSLIPNNANGDVINGKTQRMIYKANKEGPYLGLVIPNLFEMNPLLHHPSFQPTNLTIDFAGRRFRFGTIYEEKVILVMTGLAMLNAGVTTQLLLSLFNIKGVLHYGIAGNANPSLNIGDVTIPEYWSHTALWNWQRYGDGPENELALEGNGDYTREIGHLRFANYTTNNVVSDNLLNRVWYQPEEIFEIDGTPEQRQHAFWVPVDSNYFELSKKLEGMELEKCINSTTCLSDTPIVRRVSRGTSGSIFLDNSAYRSFLHDKFHVSPVDMESAAVALICHQQKVPFITFRSLSDLAGGGSAQSNEAEIFAPLAANNSVAVVVGFVEILASLNSKSSS</sequence>
<dbReference type="EMBL" id="KI632284">
    <property type="protein sequence ID" value="EYU20446.1"/>
    <property type="molecule type" value="Genomic_DNA"/>
</dbReference>
<dbReference type="CDD" id="cd09008">
    <property type="entry name" value="MTAN"/>
    <property type="match status" value="1"/>
</dbReference>
<dbReference type="eggNOG" id="ENOG502QQRX">
    <property type="taxonomic scope" value="Eukaryota"/>
</dbReference>
<evidence type="ECO:0000259" key="2">
    <source>
        <dbReference type="Pfam" id="PF01048"/>
    </source>
</evidence>
<reference evidence="3 4" key="1">
    <citation type="journal article" date="2013" name="Proc. Natl. Acad. Sci. U.S.A.">
        <title>Fine-scale variation in meiotic recombination in Mimulus inferred from population shotgun sequencing.</title>
        <authorList>
            <person name="Hellsten U."/>
            <person name="Wright K.M."/>
            <person name="Jenkins J."/>
            <person name="Shu S."/>
            <person name="Yuan Y."/>
            <person name="Wessler S.R."/>
            <person name="Schmutz J."/>
            <person name="Willis J.H."/>
            <person name="Rokhsar D.S."/>
        </authorList>
    </citation>
    <scope>NUCLEOTIDE SEQUENCE [LARGE SCALE GENOMIC DNA]</scope>
    <source>
        <strain evidence="4">cv. DUN x IM62</strain>
    </source>
</reference>
<name>A0A022PXC2_ERYGU</name>
<gene>
    <name evidence="3" type="ORF">MIMGU_mgv1a009063mg</name>
</gene>
<evidence type="ECO:0000313" key="4">
    <source>
        <dbReference type="Proteomes" id="UP000030748"/>
    </source>
</evidence>
<dbReference type="PANTHER" id="PTHR21234:SF19">
    <property type="entry name" value="BARK STORAGE PROTEIN B-LIKE"/>
    <property type="match status" value="1"/>
</dbReference>
<dbReference type="OrthoDB" id="1891335at2759"/>
<keyword evidence="1" id="KW-0732">Signal</keyword>
<dbReference type="GO" id="GO:0009116">
    <property type="term" value="P:nucleoside metabolic process"/>
    <property type="evidence" value="ECO:0007669"/>
    <property type="project" value="InterPro"/>
</dbReference>
<dbReference type="STRING" id="4155.A0A022PXC2"/>
<dbReference type="AlphaFoldDB" id="A0A022PXC2"/>
<dbReference type="InterPro" id="IPR035994">
    <property type="entry name" value="Nucleoside_phosphorylase_sf"/>
</dbReference>
<protein>
    <recommendedName>
        <fullName evidence="2">Nucleoside phosphorylase domain-containing protein</fullName>
    </recommendedName>
</protein>
<dbReference type="Pfam" id="PF01048">
    <property type="entry name" value="PNP_UDP_1"/>
    <property type="match status" value="1"/>
</dbReference>